<organism evidence="2 3">
    <name type="scientific">Sphingopyxis fribergensis</name>
    <dbReference type="NCBI Taxonomy" id="1515612"/>
    <lineage>
        <taxon>Bacteria</taxon>
        <taxon>Pseudomonadati</taxon>
        <taxon>Pseudomonadota</taxon>
        <taxon>Alphaproteobacteria</taxon>
        <taxon>Sphingomonadales</taxon>
        <taxon>Sphingomonadaceae</taxon>
        <taxon>Sphingopyxis</taxon>
    </lineage>
</organism>
<feature type="chain" id="PRO_5002031826" evidence="1">
    <location>
        <begin position="24"/>
        <end position="125"/>
    </location>
</feature>
<accession>A0A0A7PI32</accession>
<evidence type="ECO:0000256" key="1">
    <source>
        <dbReference type="SAM" id="SignalP"/>
    </source>
</evidence>
<evidence type="ECO:0000313" key="2">
    <source>
        <dbReference type="EMBL" id="AJA09761.1"/>
    </source>
</evidence>
<evidence type="ECO:0000313" key="3">
    <source>
        <dbReference type="Proteomes" id="UP000030907"/>
    </source>
</evidence>
<keyword evidence="3" id="KW-1185">Reference proteome</keyword>
<keyword evidence="1" id="KW-0732">Signal</keyword>
<dbReference type="RefSeq" id="WP_039575734.1">
    <property type="nucleotide sequence ID" value="NZ_CP009122.1"/>
</dbReference>
<feature type="signal peptide" evidence="1">
    <location>
        <begin position="1"/>
        <end position="23"/>
    </location>
</feature>
<dbReference type="OrthoDB" id="9971382at2"/>
<proteinExistence type="predicted"/>
<name>A0A0A7PI32_9SPHN</name>
<dbReference type="Proteomes" id="UP000030907">
    <property type="component" value="Chromosome"/>
</dbReference>
<dbReference type="AlphaFoldDB" id="A0A0A7PI32"/>
<reference evidence="2 3" key="1">
    <citation type="journal article" date="2015" name="Int. J. Syst. Evol. Microbiol.">
        <title>Description of Sphingopyxis fribergensis sp. nov. - a soil bacterium with the ability to degrade styrene and phenylacetic acid.</title>
        <authorList>
            <person name="Oelschlagel M."/>
            <person name="Ruckert C."/>
            <person name="Kalinowski J."/>
            <person name="Schmidt G."/>
            <person name="Schlomann M."/>
            <person name="Tischler D."/>
        </authorList>
    </citation>
    <scope>NUCLEOTIDE SEQUENCE [LARGE SCALE GENOMIC DNA]</scope>
    <source>
        <strain evidence="2 3">Kp5.2</strain>
    </source>
</reference>
<dbReference type="KEGG" id="sphk:SKP52_14385"/>
<dbReference type="HOGENOM" id="CLU_2048603_0_0_5"/>
<gene>
    <name evidence="2" type="ORF">SKP52_14385</name>
</gene>
<dbReference type="STRING" id="1515612.SKP52_14385"/>
<sequence length="125" mass="12798">MRRSFPAAGAAALIMIFHPAANGATPASAEADLLDVTCGQYMAAIKVAQPDAKATAAQKALANAAQDDLASTMLWVHGFLSGRDGVNPAARPLTKSWMADTVVKLATLCSASDAGLRLSDAATKL</sequence>
<dbReference type="EMBL" id="CP009122">
    <property type="protein sequence ID" value="AJA09761.1"/>
    <property type="molecule type" value="Genomic_DNA"/>
</dbReference>
<protein>
    <submittedName>
        <fullName evidence="2">Putative secreted protein</fullName>
    </submittedName>
</protein>